<dbReference type="Proteomes" id="UP001238088">
    <property type="component" value="Unassembled WGS sequence"/>
</dbReference>
<dbReference type="RefSeq" id="WP_307473550.1">
    <property type="nucleotide sequence ID" value="NZ_JAUSUB010000005.1"/>
</dbReference>
<dbReference type="InterPro" id="IPR022123">
    <property type="entry name" value="DUF3658"/>
</dbReference>
<dbReference type="Pfam" id="PF12395">
    <property type="entry name" value="DUF3658"/>
    <property type="match status" value="1"/>
</dbReference>
<sequence length="349" mass="41181">MEPNIVIVYHLNEDHYVTNGECLEGNEVFHLKEGMNFFDFNHLDNDPETERGYFFEDSTIHEMINEINQEVKKRGSYIANLSSSIHLVPSDQDSGSIKVGLRRVNALSLPDFLMVGPIENLVEKSGQNVRSEWLFDHINDFREKVEYESQFSQFLLYIDDIPKQIPIYIWFADNTHDQVFLRFIIKLLGDKKNNIYLINTTESWSSISNQISVNRINNLNPENLRQIFEANKNSKLLTIEQRKNYEQEWKVISEQGDMLRAWKDKQLHTLPEDYFDMHIIEKINEMHHRQKDKDFIQVGMIIYELLEGIEMNPGADFMEYRIRNLVYMGLLGIKGIPKSMHHYKVKMPS</sequence>
<proteinExistence type="predicted"/>
<evidence type="ECO:0000313" key="4">
    <source>
        <dbReference type="Proteomes" id="UP001238088"/>
    </source>
</evidence>
<feature type="domain" description="DUF3658" evidence="2">
    <location>
        <begin position="233"/>
        <end position="344"/>
    </location>
</feature>
<accession>A0ABU0AG17</accession>
<evidence type="ECO:0000313" key="3">
    <source>
        <dbReference type="EMBL" id="MDQ0269737.1"/>
    </source>
</evidence>
<evidence type="ECO:0000259" key="1">
    <source>
        <dbReference type="Pfam" id="PF08874"/>
    </source>
</evidence>
<evidence type="ECO:0000259" key="2">
    <source>
        <dbReference type="Pfam" id="PF12395"/>
    </source>
</evidence>
<evidence type="ECO:0008006" key="5">
    <source>
        <dbReference type="Google" id="ProtNLM"/>
    </source>
</evidence>
<protein>
    <recommendedName>
        <fullName evidence="5">DUF1835 domain-containing protein</fullName>
    </recommendedName>
</protein>
<feature type="domain" description="DUF1835" evidence="1">
    <location>
        <begin position="85"/>
        <end position="200"/>
    </location>
</feature>
<dbReference type="InterPro" id="IPR014973">
    <property type="entry name" value="DUF1835"/>
</dbReference>
<dbReference type="Pfam" id="PF08874">
    <property type="entry name" value="DUF1835"/>
    <property type="match status" value="1"/>
</dbReference>
<gene>
    <name evidence="3" type="ORF">J2S17_001609</name>
</gene>
<dbReference type="EMBL" id="JAUSUB010000005">
    <property type="protein sequence ID" value="MDQ0269737.1"/>
    <property type="molecule type" value="Genomic_DNA"/>
</dbReference>
<name>A0ABU0AG17_9BACI</name>
<organism evidence="3 4">
    <name type="scientific">Cytobacillus purgationiresistens</name>
    <dbReference type="NCBI Taxonomy" id="863449"/>
    <lineage>
        <taxon>Bacteria</taxon>
        <taxon>Bacillati</taxon>
        <taxon>Bacillota</taxon>
        <taxon>Bacilli</taxon>
        <taxon>Bacillales</taxon>
        <taxon>Bacillaceae</taxon>
        <taxon>Cytobacillus</taxon>
    </lineage>
</organism>
<keyword evidence="4" id="KW-1185">Reference proteome</keyword>
<comment type="caution">
    <text evidence="3">The sequence shown here is derived from an EMBL/GenBank/DDBJ whole genome shotgun (WGS) entry which is preliminary data.</text>
</comment>
<reference evidence="3 4" key="1">
    <citation type="submission" date="2023-07" db="EMBL/GenBank/DDBJ databases">
        <title>Genomic Encyclopedia of Type Strains, Phase IV (KMG-IV): sequencing the most valuable type-strain genomes for metagenomic binning, comparative biology and taxonomic classification.</title>
        <authorList>
            <person name="Goeker M."/>
        </authorList>
    </citation>
    <scope>NUCLEOTIDE SEQUENCE [LARGE SCALE GENOMIC DNA]</scope>
    <source>
        <strain evidence="3 4">DSM 23494</strain>
    </source>
</reference>